<comment type="caution">
    <text evidence="3">The sequence shown here is derived from an EMBL/GenBank/DDBJ whole genome shotgun (WGS) entry which is preliminary data.</text>
</comment>
<keyword evidence="1" id="KW-0479">Metal-binding</keyword>
<dbReference type="GO" id="GO:0008270">
    <property type="term" value="F:zinc ion binding"/>
    <property type="evidence" value="ECO:0007669"/>
    <property type="project" value="UniProtKB-UniRule"/>
</dbReference>
<keyword evidence="4" id="KW-1185">Reference proteome</keyword>
<comment type="similarity">
    <text evidence="1">Belongs to the FHY3/FAR1 family.</text>
</comment>
<reference evidence="3" key="2">
    <citation type="submission" date="2023-05" db="EMBL/GenBank/DDBJ databases">
        <authorList>
            <person name="Schelkunov M.I."/>
        </authorList>
    </citation>
    <scope>NUCLEOTIDE SEQUENCE</scope>
    <source>
        <strain evidence="3">Hsosn_3</strain>
        <tissue evidence="3">Leaf</tissue>
    </source>
</reference>
<proteinExistence type="inferred from homology"/>
<dbReference type="Proteomes" id="UP001237642">
    <property type="component" value="Unassembled WGS sequence"/>
</dbReference>
<evidence type="ECO:0000256" key="2">
    <source>
        <dbReference type="SAM" id="MobiDB-lite"/>
    </source>
</evidence>
<reference evidence="3" key="1">
    <citation type="submission" date="2023-02" db="EMBL/GenBank/DDBJ databases">
        <title>Genome of toxic invasive species Heracleum sosnowskyi carries increased number of genes despite the absence of recent whole-genome duplications.</title>
        <authorList>
            <person name="Schelkunov M."/>
            <person name="Shtratnikova V."/>
            <person name="Makarenko M."/>
            <person name="Klepikova A."/>
            <person name="Omelchenko D."/>
            <person name="Novikova G."/>
            <person name="Obukhova E."/>
            <person name="Bogdanov V."/>
            <person name="Penin A."/>
            <person name="Logacheva M."/>
        </authorList>
    </citation>
    <scope>NUCLEOTIDE SEQUENCE</scope>
    <source>
        <strain evidence="3">Hsosn_3</strain>
        <tissue evidence="3">Leaf</tissue>
    </source>
</reference>
<keyword evidence="1" id="KW-0539">Nucleus</keyword>
<dbReference type="EMBL" id="JAUIZM010000011">
    <property type="protein sequence ID" value="KAK1357664.1"/>
    <property type="molecule type" value="Genomic_DNA"/>
</dbReference>
<dbReference type="AlphaFoldDB" id="A0AAD8M2X5"/>
<dbReference type="InterPro" id="IPR031052">
    <property type="entry name" value="FHY3/FAR1"/>
</dbReference>
<dbReference type="GO" id="GO:0005634">
    <property type="term" value="C:nucleus"/>
    <property type="evidence" value="ECO:0007669"/>
    <property type="project" value="UniProtKB-SubCell"/>
</dbReference>
<comment type="subcellular location">
    <subcellularLocation>
        <location evidence="1">Nucleus</location>
    </subcellularLocation>
</comment>
<dbReference type="PANTHER" id="PTHR31669:SF251">
    <property type="entry name" value="PROTEIN FAR1-RELATED SEQUENCE"/>
    <property type="match status" value="1"/>
</dbReference>
<dbReference type="GO" id="GO:0006355">
    <property type="term" value="P:regulation of DNA-templated transcription"/>
    <property type="evidence" value="ECO:0007669"/>
    <property type="project" value="UniProtKB-UniRule"/>
</dbReference>
<feature type="region of interest" description="Disordered" evidence="2">
    <location>
        <begin position="183"/>
        <end position="214"/>
    </location>
</feature>
<name>A0AAD8M2X5_9APIA</name>
<dbReference type="PANTHER" id="PTHR31669">
    <property type="entry name" value="PROTEIN FAR1-RELATED SEQUENCE 10-RELATED"/>
    <property type="match status" value="1"/>
</dbReference>
<feature type="compositionally biased region" description="Basic and acidic residues" evidence="2">
    <location>
        <begin position="203"/>
        <end position="214"/>
    </location>
</feature>
<feature type="compositionally biased region" description="Polar residues" evidence="2">
    <location>
        <begin position="183"/>
        <end position="202"/>
    </location>
</feature>
<keyword evidence="1" id="KW-0862">Zinc</keyword>
<protein>
    <recommendedName>
        <fullName evidence="1">Protein FAR1-RELATED SEQUENCE</fullName>
    </recommendedName>
</protein>
<evidence type="ECO:0000313" key="4">
    <source>
        <dbReference type="Proteomes" id="UP001237642"/>
    </source>
</evidence>
<sequence length="214" mass="24400">MSYPCYDQINYNCYNHSNLTGVGEVVNPQTFFAGIKSSQRSESINAFFDGFVHSNTPLSEFIDQYDNVIAGRRNKELDEDFVCMVTKSDLTKVTPLESHASQVYTRNVFVKFKEEFDCVFHCHRKKLKKNEDKSTYEVTYSCDDKPASHIVNVGPDYNFECSCAKFENAGNLWKKIDVIEAKQSSKSSVQVTPTPEASQPRITNRDPRKCKTKG</sequence>
<comment type="function">
    <text evidence="1">Putative transcription activator involved in regulating light control of development.</text>
</comment>
<keyword evidence="1" id="KW-0863">Zinc-finger</keyword>
<gene>
    <name evidence="3" type="ORF">POM88_050920</name>
</gene>
<evidence type="ECO:0000313" key="3">
    <source>
        <dbReference type="EMBL" id="KAK1357664.1"/>
    </source>
</evidence>
<evidence type="ECO:0000256" key="1">
    <source>
        <dbReference type="RuleBase" id="RU367018"/>
    </source>
</evidence>
<organism evidence="3 4">
    <name type="scientific">Heracleum sosnowskyi</name>
    <dbReference type="NCBI Taxonomy" id="360622"/>
    <lineage>
        <taxon>Eukaryota</taxon>
        <taxon>Viridiplantae</taxon>
        <taxon>Streptophyta</taxon>
        <taxon>Embryophyta</taxon>
        <taxon>Tracheophyta</taxon>
        <taxon>Spermatophyta</taxon>
        <taxon>Magnoliopsida</taxon>
        <taxon>eudicotyledons</taxon>
        <taxon>Gunneridae</taxon>
        <taxon>Pentapetalae</taxon>
        <taxon>asterids</taxon>
        <taxon>campanulids</taxon>
        <taxon>Apiales</taxon>
        <taxon>Apiaceae</taxon>
        <taxon>Apioideae</taxon>
        <taxon>apioid superclade</taxon>
        <taxon>Tordylieae</taxon>
        <taxon>Tordyliinae</taxon>
        <taxon>Heracleum</taxon>
    </lineage>
</organism>
<accession>A0AAD8M2X5</accession>